<name>A0A8S2DS11_9BILA</name>
<dbReference type="InterPro" id="IPR029058">
    <property type="entry name" value="AB_hydrolase_fold"/>
</dbReference>
<dbReference type="SUPFAM" id="SSF53474">
    <property type="entry name" value="alpha/beta-Hydrolases"/>
    <property type="match status" value="1"/>
</dbReference>
<dbReference type="InterPro" id="IPR050300">
    <property type="entry name" value="GDXG_lipolytic_enzyme"/>
</dbReference>
<dbReference type="Proteomes" id="UP000682733">
    <property type="component" value="Unassembled WGS sequence"/>
</dbReference>
<dbReference type="PANTHER" id="PTHR48081:SF8">
    <property type="entry name" value="ALPHA_BETA HYDROLASE FOLD-3 DOMAIN-CONTAINING PROTEIN-RELATED"/>
    <property type="match status" value="1"/>
</dbReference>
<dbReference type="EMBL" id="CAJOBA010006869">
    <property type="protein sequence ID" value="CAF3785739.1"/>
    <property type="molecule type" value="Genomic_DNA"/>
</dbReference>
<dbReference type="Pfam" id="PF00651">
    <property type="entry name" value="BTB"/>
    <property type="match status" value="1"/>
</dbReference>
<evidence type="ECO:0000313" key="4">
    <source>
        <dbReference type="EMBL" id="CAF1016653.1"/>
    </source>
</evidence>
<organism evidence="4 6">
    <name type="scientific">Didymodactylos carnosus</name>
    <dbReference type="NCBI Taxonomy" id="1234261"/>
    <lineage>
        <taxon>Eukaryota</taxon>
        <taxon>Metazoa</taxon>
        <taxon>Spiralia</taxon>
        <taxon>Gnathifera</taxon>
        <taxon>Rotifera</taxon>
        <taxon>Eurotatoria</taxon>
        <taxon>Bdelloidea</taxon>
        <taxon>Philodinida</taxon>
        <taxon>Philodinidae</taxon>
        <taxon>Didymodactylos</taxon>
    </lineage>
</organism>
<evidence type="ECO:0000259" key="3">
    <source>
        <dbReference type="PROSITE" id="PS50097"/>
    </source>
</evidence>
<evidence type="ECO:0000313" key="5">
    <source>
        <dbReference type="EMBL" id="CAF3785739.1"/>
    </source>
</evidence>
<reference evidence="4" key="1">
    <citation type="submission" date="2021-02" db="EMBL/GenBank/DDBJ databases">
        <authorList>
            <person name="Nowell W R."/>
        </authorList>
    </citation>
    <scope>NUCLEOTIDE SEQUENCE</scope>
</reference>
<dbReference type="InterPro" id="IPR002168">
    <property type="entry name" value="Lipase_GDXG_HIS_AS"/>
</dbReference>
<dbReference type="AlphaFoldDB" id="A0A8S2DS11"/>
<evidence type="ECO:0000313" key="6">
    <source>
        <dbReference type="Proteomes" id="UP000677228"/>
    </source>
</evidence>
<evidence type="ECO:0000256" key="1">
    <source>
        <dbReference type="ARBA" id="ARBA00010515"/>
    </source>
</evidence>
<protein>
    <recommendedName>
        <fullName evidence="3">BTB domain-containing protein</fullName>
    </recommendedName>
</protein>
<proteinExistence type="inferred from homology"/>
<dbReference type="Gene3D" id="3.30.710.10">
    <property type="entry name" value="Potassium Channel Kv1.1, Chain A"/>
    <property type="match status" value="1"/>
</dbReference>
<dbReference type="PROSITE" id="PS01173">
    <property type="entry name" value="LIPASE_GDXG_HIS"/>
    <property type="match status" value="1"/>
</dbReference>
<dbReference type="InterPro" id="IPR000210">
    <property type="entry name" value="BTB/POZ_dom"/>
</dbReference>
<feature type="non-terminal residue" evidence="4">
    <location>
        <position position="1"/>
    </location>
</feature>
<accession>A0A8S2DS11</accession>
<feature type="domain" description="BTB" evidence="3">
    <location>
        <begin position="310"/>
        <end position="372"/>
    </location>
</feature>
<dbReference type="GO" id="GO:0016787">
    <property type="term" value="F:hydrolase activity"/>
    <property type="evidence" value="ECO:0007669"/>
    <property type="project" value="UniProtKB-KW"/>
</dbReference>
<sequence length="513" mass="58442">GNETSYDTATHITDRMNDEAIAYTTFAQSVPLNVFNVQGVRERSELIHQKINEKLLKTFKGTEEEKLIKISSGDSIPITIYRPTTNVDKSKMVVYFHGGGWTIASRKTHQTIVNTLADTTNTTWFSVEYRLAPEHKFPVWLDDCCEVTKHIIDNKELYGGDSNTKIGVCGDSAGGMIAASVCHSVKNIDFQILVYPATDMRGINNAALASYKEFTEPYHILTPEILKWYGNALRDEKDIVNPRASVLLQTSFTNVPPCLFIVAELDPIRDDSYEYQKVLEKNGIKTKLLLIKGAIHSFFSLPDKKQTDMSDDIVLFNISGEHFSINRLKLVDQSDYFRTLLNINVGIEKDKQDAITLREQDPKFFSLLMQYLNGDQSLTMSDLDKIVEEDDFYLIDSIHHLKTIDSSRKREIAGLNERVQTLKYDLRRCKIQPGTMVNIKSCDARPEIGDRVKENKDSSCRKWCQNQDDRDVKRGIIIGFSDGDTEIDIEWDDGTKDIGFQCGKKGNWHLQYD</sequence>
<keyword evidence="2" id="KW-0378">Hydrolase</keyword>
<evidence type="ECO:0000256" key="2">
    <source>
        <dbReference type="ARBA" id="ARBA00022801"/>
    </source>
</evidence>
<dbReference type="EMBL" id="CAJNOK010006860">
    <property type="protein sequence ID" value="CAF1016653.1"/>
    <property type="molecule type" value="Genomic_DNA"/>
</dbReference>
<dbReference type="CDD" id="cd01165">
    <property type="entry name" value="BTB_POZ"/>
    <property type="match status" value="1"/>
</dbReference>
<dbReference type="PROSITE" id="PS50097">
    <property type="entry name" value="BTB"/>
    <property type="match status" value="1"/>
</dbReference>
<dbReference type="SUPFAM" id="SSF54695">
    <property type="entry name" value="POZ domain"/>
    <property type="match status" value="1"/>
</dbReference>
<gene>
    <name evidence="4" type="ORF">OVA965_LOCUS15316</name>
    <name evidence="5" type="ORF">TMI583_LOCUS15322</name>
</gene>
<dbReference type="InterPro" id="IPR013094">
    <property type="entry name" value="AB_hydrolase_3"/>
</dbReference>
<comment type="caution">
    <text evidence="4">The sequence shown here is derived from an EMBL/GenBank/DDBJ whole genome shotgun (WGS) entry which is preliminary data.</text>
</comment>
<comment type="similarity">
    <text evidence="1">Belongs to the 'GDXG' lipolytic enzyme family.</text>
</comment>
<dbReference type="Pfam" id="PF07859">
    <property type="entry name" value="Abhydrolase_3"/>
    <property type="match status" value="1"/>
</dbReference>
<dbReference type="InterPro" id="IPR011333">
    <property type="entry name" value="SKP1/BTB/POZ_sf"/>
</dbReference>
<dbReference type="Gene3D" id="3.40.50.1820">
    <property type="entry name" value="alpha/beta hydrolase"/>
    <property type="match status" value="1"/>
</dbReference>
<dbReference type="PANTHER" id="PTHR48081">
    <property type="entry name" value="AB HYDROLASE SUPERFAMILY PROTEIN C4A8.06C"/>
    <property type="match status" value="1"/>
</dbReference>
<dbReference type="Proteomes" id="UP000677228">
    <property type="component" value="Unassembled WGS sequence"/>
</dbReference>